<proteinExistence type="predicted"/>
<comment type="caution">
    <text evidence="2">The sequence shown here is derived from an EMBL/GenBank/DDBJ whole genome shotgun (WGS) entry which is preliminary data.</text>
</comment>
<evidence type="ECO:0000313" key="2">
    <source>
        <dbReference type="EMBL" id="MPC50199.1"/>
    </source>
</evidence>
<feature type="compositionally biased region" description="Polar residues" evidence="1">
    <location>
        <begin position="131"/>
        <end position="144"/>
    </location>
</feature>
<evidence type="ECO:0000256" key="1">
    <source>
        <dbReference type="SAM" id="MobiDB-lite"/>
    </source>
</evidence>
<dbReference type="AlphaFoldDB" id="A0A5B7FYA8"/>
<sequence>MASRVTFSSPHHTVNSRHNYDLCHGMDEPLQGDRVLALMGSYVDGGLMLSPITWTKPRYQWCEGTSVAGSPKPSRYLLVEPLYVRDSSPAGGHQRSKEAQDFLYVTDRRGSIRIPATAFRRGNFARAGGAQETTDSNTHRNTSKGGVDSKWHFTVDVKDCSDVHVSIDGDKLTVEGNGFNCDCNYQKSVRYETILPSHCFPDWNASTPPPPEMLKSIIGWIGTCLHQYNLLALASRYLELRLTLSD</sequence>
<dbReference type="Proteomes" id="UP000324222">
    <property type="component" value="Unassembled WGS sequence"/>
</dbReference>
<gene>
    <name evidence="2" type="ORF">E2C01_044022</name>
</gene>
<reference evidence="2 3" key="1">
    <citation type="submission" date="2019-05" db="EMBL/GenBank/DDBJ databases">
        <title>Another draft genome of Portunus trituberculatus and its Hox gene families provides insights of decapod evolution.</title>
        <authorList>
            <person name="Jeong J.-H."/>
            <person name="Song I."/>
            <person name="Kim S."/>
            <person name="Choi T."/>
            <person name="Kim D."/>
            <person name="Ryu S."/>
            <person name="Kim W."/>
        </authorList>
    </citation>
    <scope>NUCLEOTIDE SEQUENCE [LARGE SCALE GENOMIC DNA]</scope>
    <source>
        <tissue evidence="2">Muscle</tissue>
    </source>
</reference>
<organism evidence="2 3">
    <name type="scientific">Portunus trituberculatus</name>
    <name type="common">Swimming crab</name>
    <name type="synonym">Neptunus trituberculatus</name>
    <dbReference type="NCBI Taxonomy" id="210409"/>
    <lineage>
        <taxon>Eukaryota</taxon>
        <taxon>Metazoa</taxon>
        <taxon>Ecdysozoa</taxon>
        <taxon>Arthropoda</taxon>
        <taxon>Crustacea</taxon>
        <taxon>Multicrustacea</taxon>
        <taxon>Malacostraca</taxon>
        <taxon>Eumalacostraca</taxon>
        <taxon>Eucarida</taxon>
        <taxon>Decapoda</taxon>
        <taxon>Pleocyemata</taxon>
        <taxon>Brachyura</taxon>
        <taxon>Eubrachyura</taxon>
        <taxon>Portunoidea</taxon>
        <taxon>Portunidae</taxon>
        <taxon>Portuninae</taxon>
        <taxon>Portunus</taxon>
    </lineage>
</organism>
<keyword evidence="3" id="KW-1185">Reference proteome</keyword>
<accession>A0A5B7FYA8</accession>
<feature type="region of interest" description="Disordered" evidence="1">
    <location>
        <begin position="126"/>
        <end position="145"/>
    </location>
</feature>
<dbReference type="EMBL" id="VSRR010009340">
    <property type="protein sequence ID" value="MPC50199.1"/>
    <property type="molecule type" value="Genomic_DNA"/>
</dbReference>
<name>A0A5B7FYA8_PORTR</name>
<evidence type="ECO:0000313" key="3">
    <source>
        <dbReference type="Proteomes" id="UP000324222"/>
    </source>
</evidence>
<protein>
    <submittedName>
        <fullName evidence="2">Uncharacterized protein</fullName>
    </submittedName>
</protein>